<name>A0A0M3IZ69_ANISI</name>
<gene>
    <name evidence="1" type="ORF">ASIM_LOCUS452</name>
</gene>
<evidence type="ECO:0000313" key="1">
    <source>
        <dbReference type="EMBL" id="VDK17724.1"/>
    </source>
</evidence>
<dbReference type="AlphaFoldDB" id="A0A0M3IZ69"/>
<dbReference type="InterPro" id="IPR036865">
    <property type="entry name" value="CRAL-TRIO_dom_sf"/>
</dbReference>
<accession>A0A0M3IZ69</accession>
<organism evidence="3">
    <name type="scientific">Anisakis simplex</name>
    <name type="common">Herring worm</name>
    <dbReference type="NCBI Taxonomy" id="6269"/>
    <lineage>
        <taxon>Eukaryota</taxon>
        <taxon>Metazoa</taxon>
        <taxon>Ecdysozoa</taxon>
        <taxon>Nematoda</taxon>
        <taxon>Chromadorea</taxon>
        <taxon>Rhabditida</taxon>
        <taxon>Spirurina</taxon>
        <taxon>Ascaridomorpha</taxon>
        <taxon>Ascaridoidea</taxon>
        <taxon>Anisakidae</taxon>
        <taxon>Anisakis</taxon>
        <taxon>Anisakis simplex complex</taxon>
    </lineage>
</organism>
<proteinExistence type="predicted"/>
<dbReference type="Proteomes" id="UP000267096">
    <property type="component" value="Unassembled WGS sequence"/>
</dbReference>
<evidence type="ECO:0000313" key="3">
    <source>
        <dbReference type="WBParaSite" id="ASIM_0000055001-mRNA-1"/>
    </source>
</evidence>
<protein>
    <submittedName>
        <fullName evidence="3">CRAL-TRIO domain-containing protein</fullName>
    </submittedName>
</protein>
<sequence length="233" mass="27425">MESNLQAVSPISADERHAITILRSRLQETMPEGIPDDLNTDFNLNRWIRGYDHDIDRILQINQSVFEAFPEYVASRRAAGFDVSDHMERFFEMPSIKPYLPFIAASRLGDRIWSDQHNAFLFVERAWSQPKEFVKALKCSDYMMHCFGYSELLLQYILQREKIQKADKGAVQFIVIFDMSDVNISDYLNPISTHMKLWQLRSDMWQDWYVVLRLFIDGKMVDGYNAIEQKFGF</sequence>
<reference evidence="3" key="1">
    <citation type="submission" date="2017-02" db="UniProtKB">
        <authorList>
            <consortium name="WormBaseParasite"/>
        </authorList>
    </citation>
    <scope>IDENTIFICATION</scope>
</reference>
<dbReference type="SUPFAM" id="SSF52087">
    <property type="entry name" value="CRAL/TRIO domain"/>
    <property type="match status" value="1"/>
</dbReference>
<reference evidence="1 2" key="2">
    <citation type="submission" date="2018-11" db="EMBL/GenBank/DDBJ databases">
        <authorList>
            <consortium name="Pathogen Informatics"/>
        </authorList>
    </citation>
    <scope>NUCLEOTIDE SEQUENCE [LARGE SCALE GENOMIC DNA]</scope>
</reference>
<keyword evidence="2" id="KW-1185">Reference proteome</keyword>
<dbReference type="EMBL" id="UYRR01000282">
    <property type="protein sequence ID" value="VDK17724.1"/>
    <property type="molecule type" value="Genomic_DNA"/>
</dbReference>
<dbReference type="WBParaSite" id="ASIM_0000055001-mRNA-1">
    <property type="protein sequence ID" value="ASIM_0000055001-mRNA-1"/>
    <property type="gene ID" value="ASIM_0000055001"/>
</dbReference>
<dbReference type="OrthoDB" id="1434354at2759"/>
<dbReference type="Gene3D" id="3.40.525.10">
    <property type="entry name" value="CRAL-TRIO lipid binding domain"/>
    <property type="match status" value="1"/>
</dbReference>
<evidence type="ECO:0000313" key="2">
    <source>
        <dbReference type="Proteomes" id="UP000267096"/>
    </source>
</evidence>